<organism evidence="1 2">
    <name type="scientific">Anaeromyxobacter oryzae</name>
    <dbReference type="NCBI Taxonomy" id="2918170"/>
    <lineage>
        <taxon>Bacteria</taxon>
        <taxon>Pseudomonadati</taxon>
        <taxon>Myxococcota</taxon>
        <taxon>Myxococcia</taxon>
        <taxon>Myxococcales</taxon>
        <taxon>Cystobacterineae</taxon>
        <taxon>Anaeromyxobacteraceae</taxon>
        <taxon>Anaeromyxobacter</taxon>
    </lineage>
</organism>
<accession>A0ABN6N3M8</accession>
<reference evidence="2" key="1">
    <citation type="journal article" date="2022" name="Int. J. Syst. Evol. Microbiol.">
        <title>Anaeromyxobacter oryzae sp. nov., Anaeromyxobacter diazotrophicus sp. nov. and Anaeromyxobacter paludicola sp. nov., isolated from paddy soils.</title>
        <authorList>
            <person name="Itoh H."/>
            <person name="Xu Z."/>
            <person name="Mise K."/>
            <person name="Masuda Y."/>
            <person name="Ushijima N."/>
            <person name="Hayakawa C."/>
            <person name="Shiratori Y."/>
            <person name="Senoo K."/>
        </authorList>
    </citation>
    <scope>NUCLEOTIDE SEQUENCE [LARGE SCALE GENOMIC DNA]</scope>
    <source>
        <strain evidence="2">Red232</strain>
    </source>
</reference>
<sequence>MRFFGDHVHVLDTGAATAALAAAASDAAAAPPGPERHGALAGVLVRAGAIAQGVADAERAAAGLDADDAGPAARATLDATAEVAAALWASWRAGGRSPVPELGRVAALVSAALPERLEVRRPEGFAYYGAYPEAWAAAAARALAGRDAVVLGIRSIGTALAAMVAAGAGLGAPLATVRPVGHPFRRELRLAPALAARLAAALRDRPAAVADEGPGLSGSSFAAVLDALEALGAPPERVLLFPGHAGEPGPEASPETRARYARAPRHVEPFGALFLGDHPLALARLAEDVVGSAEEPPLDVSAGAWRRHLDVPPRDWPPSQGWRERRKYLIRAGGRTWLARFAGLGDDGARALARARALADAGLAPPAVTLRHGFLFSPWLGDARFAGAAAVPRAFLVAALRRYLSFVAAAFPADPQDGAAPAELLDMARVNAVEALGGDARAGLERAAWMLPEVAAAARPVAVDGKVDAWEWLVLPDGRVVKADALDHHGDHALPGCQDALWDVAGCELAFDLAPDEARALAEAVRGAAPGAPPRTLPFYRVCRAAFEVARWTLASGDPGLEPDEAGRRRAAAARAVRGLERALAAA</sequence>
<dbReference type="EMBL" id="AP025591">
    <property type="protein sequence ID" value="BDG06539.1"/>
    <property type="molecule type" value="Genomic_DNA"/>
</dbReference>
<evidence type="ECO:0000313" key="2">
    <source>
        <dbReference type="Proteomes" id="UP001162891"/>
    </source>
</evidence>
<dbReference type="Proteomes" id="UP001162891">
    <property type="component" value="Chromosome"/>
</dbReference>
<evidence type="ECO:0000313" key="1">
    <source>
        <dbReference type="EMBL" id="BDG06539.1"/>
    </source>
</evidence>
<protein>
    <recommendedName>
        <fullName evidence="3">Cell division protein FtsK</fullName>
    </recommendedName>
</protein>
<keyword evidence="2" id="KW-1185">Reference proteome</keyword>
<name>A0ABN6N3M8_9BACT</name>
<evidence type="ECO:0008006" key="3">
    <source>
        <dbReference type="Google" id="ProtNLM"/>
    </source>
</evidence>
<proteinExistence type="predicted"/>
<gene>
    <name evidence="1" type="ORF">AMOR_55350</name>
</gene>
<dbReference type="RefSeq" id="WP_248356782.1">
    <property type="nucleotide sequence ID" value="NZ_AP025591.1"/>
</dbReference>